<comment type="caution">
    <text evidence="1">The sequence shown here is derived from an EMBL/GenBank/DDBJ whole genome shotgun (WGS) entry which is preliminary data.</text>
</comment>
<protein>
    <submittedName>
        <fullName evidence="1">Uncharacterized protein</fullName>
    </submittedName>
</protein>
<dbReference type="Proteomes" id="UP000261284">
    <property type="component" value="Unassembled WGS sequence"/>
</dbReference>
<keyword evidence="2" id="KW-1185">Reference proteome</keyword>
<dbReference type="EMBL" id="QTJU01000001">
    <property type="protein sequence ID" value="RFM30079.1"/>
    <property type="molecule type" value="Genomic_DNA"/>
</dbReference>
<name>A0A3E1NQ53_9BACT</name>
<evidence type="ECO:0000313" key="2">
    <source>
        <dbReference type="Proteomes" id="UP000261284"/>
    </source>
</evidence>
<gene>
    <name evidence="1" type="ORF">DXN05_03650</name>
</gene>
<organism evidence="1 2">
    <name type="scientific">Deminuibacter soli</name>
    <dbReference type="NCBI Taxonomy" id="2291815"/>
    <lineage>
        <taxon>Bacteria</taxon>
        <taxon>Pseudomonadati</taxon>
        <taxon>Bacteroidota</taxon>
        <taxon>Chitinophagia</taxon>
        <taxon>Chitinophagales</taxon>
        <taxon>Chitinophagaceae</taxon>
        <taxon>Deminuibacter</taxon>
    </lineage>
</organism>
<dbReference type="AlphaFoldDB" id="A0A3E1NQ53"/>
<sequence>MEFKTDELPIKIIHWEYYKSPKSITKTDMGMTIRHVLKPDTKIANGLLFRCFVKFYKEADLSLNCIAEQVFINDGIKSLNFLEIKSIMEKAFYNFNCVFQKEYKKYALGANLIYTVKDQEVHNLLGYLKNV</sequence>
<accession>A0A3E1NQ53</accession>
<dbReference type="RefSeq" id="WP_116845835.1">
    <property type="nucleotide sequence ID" value="NZ_QTJU01000001.1"/>
</dbReference>
<proteinExistence type="predicted"/>
<evidence type="ECO:0000313" key="1">
    <source>
        <dbReference type="EMBL" id="RFM30079.1"/>
    </source>
</evidence>
<reference evidence="1 2" key="1">
    <citation type="submission" date="2018-08" db="EMBL/GenBank/DDBJ databases">
        <title>Chitinophagaceae sp. K23C18032701, a novel bacterium isolated from forest soil.</title>
        <authorList>
            <person name="Wang C."/>
        </authorList>
    </citation>
    <scope>NUCLEOTIDE SEQUENCE [LARGE SCALE GENOMIC DNA]</scope>
    <source>
        <strain evidence="1 2">K23C18032701</strain>
    </source>
</reference>